<evidence type="ECO:0000256" key="3">
    <source>
        <dbReference type="ARBA" id="ARBA00022679"/>
    </source>
</evidence>
<evidence type="ECO:0000256" key="6">
    <source>
        <dbReference type="ARBA" id="ARBA00022840"/>
    </source>
</evidence>
<dbReference type="SUPFAM" id="SSF54919">
    <property type="entry name" value="Nucleoside diphosphate kinase, NDK"/>
    <property type="match status" value="1"/>
</dbReference>
<accession>A0A0N5ARE5</accession>
<dbReference type="Proteomes" id="UP000046393">
    <property type="component" value="Unplaced"/>
</dbReference>
<dbReference type="CDD" id="cd04413">
    <property type="entry name" value="NDPk_I"/>
    <property type="match status" value="1"/>
</dbReference>
<evidence type="ECO:0000313" key="12">
    <source>
        <dbReference type="WBParaSite" id="SMUV_0000729201-mRNA-1"/>
    </source>
</evidence>
<dbReference type="AlphaFoldDB" id="A0A0N5ARE5"/>
<dbReference type="PROSITE" id="PS00469">
    <property type="entry name" value="NDPK"/>
    <property type="match status" value="1"/>
</dbReference>
<feature type="binding site" evidence="7">
    <location>
        <position position="113"/>
    </location>
    <ligand>
        <name>ATP</name>
        <dbReference type="ChEBI" id="CHEBI:30616"/>
    </ligand>
</feature>
<evidence type="ECO:0000256" key="8">
    <source>
        <dbReference type="RuleBase" id="RU004011"/>
    </source>
</evidence>
<keyword evidence="3 9" id="KW-0808">Transferase</keyword>
<dbReference type="PRINTS" id="PR01243">
    <property type="entry name" value="NUCDPKINASE"/>
</dbReference>
<comment type="similarity">
    <text evidence="2 7 8">Belongs to the NDK family.</text>
</comment>
<dbReference type="InterPro" id="IPR001564">
    <property type="entry name" value="Nucleoside_diP_kinase"/>
</dbReference>
<dbReference type="InterPro" id="IPR023005">
    <property type="entry name" value="Nucleoside_diP_kinase_AS"/>
</dbReference>
<dbReference type="InterPro" id="IPR036850">
    <property type="entry name" value="NDK-like_dom_sf"/>
</dbReference>
<evidence type="ECO:0000256" key="7">
    <source>
        <dbReference type="PROSITE-ProRule" id="PRU00706"/>
    </source>
</evidence>
<dbReference type="GO" id="GO:0006183">
    <property type="term" value="P:GTP biosynthetic process"/>
    <property type="evidence" value="ECO:0007669"/>
    <property type="project" value="InterPro"/>
</dbReference>
<dbReference type="GO" id="GO:0005524">
    <property type="term" value="F:ATP binding"/>
    <property type="evidence" value="ECO:0007669"/>
    <property type="project" value="UniProtKB-KW"/>
</dbReference>
<evidence type="ECO:0000256" key="5">
    <source>
        <dbReference type="ARBA" id="ARBA00022777"/>
    </source>
</evidence>
<reference evidence="12" key="1">
    <citation type="submission" date="2017-02" db="UniProtKB">
        <authorList>
            <consortium name="WormBaseParasite"/>
        </authorList>
    </citation>
    <scope>IDENTIFICATION</scope>
</reference>
<evidence type="ECO:0000256" key="9">
    <source>
        <dbReference type="RuleBase" id="RU004013"/>
    </source>
</evidence>
<evidence type="ECO:0000313" key="11">
    <source>
        <dbReference type="Proteomes" id="UP000046393"/>
    </source>
</evidence>
<keyword evidence="6 9" id="KW-0067">ATP-binding</keyword>
<dbReference type="HAMAP" id="MF_00451">
    <property type="entry name" value="NDP_kinase"/>
    <property type="match status" value="1"/>
</dbReference>
<dbReference type="GO" id="GO:0006241">
    <property type="term" value="P:CTP biosynthetic process"/>
    <property type="evidence" value="ECO:0007669"/>
    <property type="project" value="InterPro"/>
</dbReference>
<feature type="domain" description="Nucleoside diphosphate kinase-like" evidence="10">
    <location>
        <begin position="23"/>
        <end position="160"/>
    </location>
</feature>
<dbReference type="Gene3D" id="3.30.70.141">
    <property type="entry name" value="Nucleoside diphosphate kinase-like domain"/>
    <property type="match status" value="1"/>
</dbReference>
<dbReference type="GO" id="GO:0006228">
    <property type="term" value="P:UTP biosynthetic process"/>
    <property type="evidence" value="ECO:0007669"/>
    <property type="project" value="InterPro"/>
</dbReference>
<sequence length="171" mass="19518">MLAVDKLYLVAEHTGCEKMANQQERTFLAIKPDAVQRGLIGTIIQRFEQRGFKLVGLKLMHASRAHLEEHYAEHKGKPFFEPLVNYMHSGPVVAMVWEGLDVIQQARNMLGATNPLKSSPGTIRGDFSIHMGRNVVHGSDSIQSAQREIAHWFKPEELVEWKPENTKWIYE</sequence>
<dbReference type="InterPro" id="IPR034907">
    <property type="entry name" value="NDK-like_dom"/>
</dbReference>
<dbReference type="EC" id="2.7.4.6" evidence="9"/>
<comment type="cofactor">
    <cofactor evidence="1">
        <name>Mg(2+)</name>
        <dbReference type="ChEBI" id="CHEBI:18420"/>
    </cofactor>
</comment>
<evidence type="ECO:0000259" key="10">
    <source>
        <dbReference type="SMART" id="SM00562"/>
    </source>
</evidence>
<dbReference type="PROSITE" id="PS51374">
    <property type="entry name" value="NDPK_LIKE"/>
    <property type="match status" value="1"/>
</dbReference>
<dbReference type="WBParaSite" id="SMUV_0000729201-mRNA-1">
    <property type="protein sequence ID" value="SMUV_0000729201-mRNA-1"/>
    <property type="gene ID" value="SMUV_0000729201"/>
</dbReference>
<feature type="active site" description="Pros-phosphohistidine intermediate" evidence="7">
    <location>
        <position position="137"/>
    </location>
</feature>
<feature type="binding site" evidence="7">
    <location>
        <position position="31"/>
    </location>
    <ligand>
        <name>ATP</name>
        <dbReference type="ChEBI" id="CHEBI:30616"/>
    </ligand>
</feature>
<dbReference type="FunFam" id="3.30.70.141:FF:000002">
    <property type="entry name" value="Nucleoside diphosphate kinase"/>
    <property type="match status" value="1"/>
</dbReference>
<dbReference type="STRING" id="451379.A0A0N5ARE5"/>
<protein>
    <recommendedName>
        <fullName evidence="9">Nucleoside diphosphate kinase</fullName>
        <ecNumber evidence="9">2.7.4.6</ecNumber>
    </recommendedName>
</protein>
<feature type="binding site" evidence="7">
    <location>
        <position position="79"/>
    </location>
    <ligand>
        <name>ATP</name>
        <dbReference type="ChEBI" id="CHEBI:30616"/>
    </ligand>
</feature>
<dbReference type="Pfam" id="PF00334">
    <property type="entry name" value="NDK"/>
    <property type="match status" value="1"/>
</dbReference>
<dbReference type="NCBIfam" id="NF001908">
    <property type="entry name" value="PRK00668.1"/>
    <property type="match status" value="1"/>
</dbReference>
<evidence type="ECO:0000256" key="4">
    <source>
        <dbReference type="ARBA" id="ARBA00022741"/>
    </source>
</evidence>
<evidence type="ECO:0000256" key="2">
    <source>
        <dbReference type="ARBA" id="ARBA00008142"/>
    </source>
</evidence>
<keyword evidence="11" id="KW-1185">Reference proteome</keyword>
<evidence type="ECO:0000256" key="1">
    <source>
        <dbReference type="ARBA" id="ARBA00001946"/>
    </source>
</evidence>
<proteinExistence type="inferred from homology"/>
<comment type="catalytic activity">
    <reaction evidence="9">
        <text>a 2'-deoxyribonucleoside 5'-diphosphate + ATP = a 2'-deoxyribonucleoside 5'-triphosphate + ADP</text>
        <dbReference type="Rhea" id="RHEA:44640"/>
        <dbReference type="ChEBI" id="CHEBI:30616"/>
        <dbReference type="ChEBI" id="CHEBI:61560"/>
        <dbReference type="ChEBI" id="CHEBI:73316"/>
        <dbReference type="ChEBI" id="CHEBI:456216"/>
        <dbReference type="EC" id="2.7.4.6"/>
    </reaction>
</comment>
<feature type="binding site" evidence="7">
    <location>
        <position position="107"/>
    </location>
    <ligand>
        <name>ATP</name>
        <dbReference type="ChEBI" id="CHEBI:30616"/>
    </ligand>
</feature>
<keyword evidence="5 9" id="KW-0418">Kinase</keyword>
<feature type="binding site" evidence="7">
    <location>
        <position position="134"/>
    </location>
    <ligand>
        <name>ATP</name>
        <dbReference type="ChEBI" id="CHEBI:30616"/>
    </ligand>
</feature>
<dbReference type="PANTHER" id="PTHR11349">
    <property type="entry name" value="NUCLEOSIDE DIPHOSPHATE KINASE"/>
    <property type="match status" value="1"/>
</dbReference>
<dbReference type="GO" id="GO:0004550">
    <property type="term" value="F:nucleoside diphosphate kinase activity"/>
    <property type="evidence" value="ECO:0007669"/>
    <property type="project" value="UniProtKB-EC"/>
</dbReference>
<feature type="binding site" evidence="7">
    <location>
        <position position="124"/>
    </location>
    <ligand>
        <name>ATP</name>
        <dbReference type="ChEBI" id="CHEBI:30616"/>
    </ligand>
</feature>
<organism evidence="11 12">
    <name type="scientific">Syphacia muris</name>
    <dbReference type="NCBI Taxonomy" id="451379"/>
    <lineage>
        <taxon>Eukaryota</taxon>
        <taxon>Metazoa</taxon>
        <taxon>Ecdysozoa</taxon>
        <taxon>Nematoda</taxon>
        <taxon>Chromadorea</taxon>
        <taxon>Rhabditida</taxon>
        <taxon>Spirurina</taxon>
        <taxon>Oxyuridomorpha</taxon>
        <taxon>Oxyuroidea</taxon>
        <taxon>Oxyuridae</taxon>
        <taxon>Syphacia</taxon>
    </lineage>
</organism>
<keyword evidence="4 9" id="KW-0547">Nucleotide-binding</keyword>
<name>A0A0N5ARE5_9BILA</name>
<dbReference type="SMART" id="SM00562">
    <property type="entry name" value="NDK"/>
    <property type="match status" value="1"/>
</dbReference>